<feature type="region of interest" description="Disordered" evidence="2">
    <location>
        <begin position="236"/>
        <end position="259"/>
    </location>
</feature>
<evidence type="ECO:0000256" key="1">
    <source>
        <dbReference type="ARBA" id="ARBA00022553"/>
    </source>
</evidence>
<proteinExistence type="predicted"/>
<organism evidence="4 5">
    <name type="scientific">Micromonospora tulbaghiae</name>
    <dbReference type="NCBI Taxonomy" id="479978"/>
    <lineage>
        <taxon>Bacteria</taxon>
        <taxon>Bacillati</taxon>
        <taxon>Actinomycetota</taxon>
        <taxon>Actinomycetes</taxon>
        <taxon>Micromonosporales</taxon>
        <taxon>Micromonosporaceae</taxon>
        <taxon>Micromonospora</taxon>
    </lineage>
</organism>
<evidence type="ECO:0000313" key="5">
    <source>
        <dbReference type="Proteomes" id="UP000199405"/>
    </source>
</evidence>
<keyword evidence="1" id="KW-0597">Phosphoprotein</keyword>
<sequence length="406" mass="42888">MVARGAAGRPAPAASRDDIVRSCGMRFEISKVLDAIEGRVCTDPSLARAVVDLAEVIRWQNLDGGRPASLLRLGMVIDALSRQIGEDSVPVYAIVHRALLSDADLTSNERMVVRRWADDGLVEVLDQPGDRMLEVADLLGLPVLTRARLDGLVGRYPWIGQAGRVLAPVPGAGGPVFIAHVGGGQDPATGSRSPAGVKVLSRKWRCPEPGCALFGGGGGGGAFADLAAVDRVPAEQPPPTLRTGAPTCPRHGARLSDAGPRPRTAVLAVRIGGLVRKRFALTETEPVAVGRAPDGPGGVTLGQWLNDEARRWISRSHIRLELRVGEVVVTDTSTNGSGVRPGGSMAEHERLALAPQQSRVLAEGDLIELYPGVQVGRADDMSSDAKYTPNSVMAEAPTMAMRLPRQ</sequence>
<name>A0ABY0KNH0_9ACTN</name>
<dbReference type="EMBL" id="FMCQ01000005">
    <property type="protein sequence ID" value="SCE93890.1"/>
    <property type="molecule type" value="Genomic_DNA"/>
</dbReference>
<comment type="caution">
    <text evidence="4">The sequence shown here is derived from an EMBL/GenBank/DDBJ whole genome shotgun (WGS) entry which is preliminary data.</text>
</comment>
<dbReference type="Gene3D" id="2.60.200.20">
    <property type="match status" value="1"/>
</dbReference>
<dbReference type="Proteomes" id="UP000199405">
    <property type="component" value="Unassembled WGS sequence"/>
</dbReference>
<evidence type="ECO:0000259" key="3">
    <source>
        <dbReference type="PROSITE" id="PS50006"/>
    </source>
</evidence>
<protein>
    <recommendedName>
        <fullName evidence="3">FHA domain-containing protein</fullName>
    </recommendedName>
</protein>
<dbReference type="SUPFAM" id="SSF49879">
    <property type="entry name" value="SMAD/FHA domain"/>
    <property type="match status" value="1"/>
</dbReference>
<dbReference type="PROSITE" id="PS50006">
    <property type="entry name" value="FHA_DOMAIN"/>
    <property type="match status" value="1"/>
</dbReference>
<evidence type="ECO:0000313" key="4">
    <source>
        <dbReference type="EMBL" id="SCE93890.1"/>
    </source>
</evidence>
<feature type="domain" description="FHA" evidence="3">
    <location>
        <begin position="287"/>
        <end position="339"/>
    </location>
</feature>
<keyword evidence="5" id="KW-1185">Reference proteome</keyword>
<evidence type="ECO:0000256" key="2">
    <source>
        <dbReference type="SAM" id="MobiDB-lite"/>
    </source>
</evidence>
<reference evidence="4 5" key="1">
    <citation type="submission" date="2016-06" db="EMBL/GenBank/DDBJ databases">
        <authorList>
            <person name="Varghese N."/>
            <person name="Submissions Spin"/>
        </authorList>
    </citation>
    <scope>NUCLEOTIDE SEQUENCE [LARGE SCALE GENOMIC DNA]</scope>
    <source>
        <strain evidence="4 5">DSM 45142</strain>
    </source>
</reference>
<dbReference type="InterPro" id="IPR000253">
    <property type="entry name" value="FHA_dom"/>
</dbReference>
<gene>
    <name evidence="4" type="ORF">GA0070562_4302</name>
</gene>
<dbReference type="InterPro" id="IPR008984">
    <property type="entry name" value="SMAD_FHA_dom_sf"/>
</dbReference>
<accession>A0ABY0KNH0</accession>